<evidence type="ECO:0000313" key="20">
    <source>
        <dbReference type="EMBL" id="AIC83232.1"/>
    </source>
</evidence>
<evidence type="ECO:0000256" key="4">
    <source>
        <dbReference type="ARBA" id="ARBA00012944"/>
    </source>
</evidence>
<keyword evidence="8 18" id="KW-0812">Transmembrane</keyword>
<feature type="transmembrane region" description="Helical" evidence="18">
    <location>
        <begin position="138"/>
        <end position="161"/>
    </location>
</feature>
<gene>
    <name evidence="20" type="primary">nad2</name>
</gene>
<dbReference type="PANTHER" id="PTHR46552:SF1">
    <property type="entry name" value="NADH-UBIQUINONE OXIDOREDUCTASE CHAIN 2"/>
    <property type="match status" value="1"/>
</dbReference>
<geneLocation type="mitochondrion" evidence="20"/>
<feature type="transmembrane region" description="Helical" evidence="18">
    <location>
        <begin position="231"/>
        <end position="253"/>
    </location>
</feature>
<keyword evidence="15 18" id="KW-0496">Mitochondrion</keyword>
<keyword evidence="16 18" id="KW-0472">Membrane</keyword>
<comment type="similarity">
    <text evidence="3 18">Belongs to the complex I subunit 2 family.</text>
</comment>
<keyword evidence="12 18" id="KW-1133">Transmembrane helix</keyword>
<dbReference type="InterPro" id="IPR001750">
    <property type="entry name" value="ND/Mrp_TM"/>
</dbReference>
<keyword evidence="6" id="KW-0813">Transport</keyword>
<evidence type="ECO:0000256" key="1">
    <source>
        <dbReference type="ARBA" id="ARBA00003257"/>
    </source>
</evidence>
<dbReference type="PANTHER" id="PTHR46552">
    <property type="entry name" value="NADH-UBIQUINONE OXIDOREDUCTASE CHAIN 2"/>
    <property type="match status" value="1"/>
</dbReference>
<evidence type="ECO:0000256" key="5">
    <source>
        <dbReference type="ARBA" id="ARBA00021008"/>
    </source>
</evidence>
<evidence type="ECO:0000256" key="9">
    <source>
        <dbReference type="ARBA" id="ARBA00022792"/>
    </source>
</evidence>
<dbReference type="InterPro" id="IPR003917">
    <property type="entry name" value="NADH_UbQ_OxRdtase_chain2"/>
</dbReference>
<reference evidence="20" key="1">
    <citation type="submission" date="2014-02" db="EMBL/GenBank/DDBJ databases">
        <title>Comparative mitogenomic analysis of two strains of Dolycoris baccarum (Insecta: Hemiptera: Pentatomidae): Evidence of positive selection in atp6 and nad5 genes in high-altitude adaptation.</title>
        <authorList>
            <person name="Yuan M.-L."/>
            <person name="Zhang Q.-L."/>
            <person name="Guo Z.-L."/>
        </authorList>
    </citation>
    <scope>NUCLEOTIDE SEQUENCE</scope>
</reference>
<evidence type="ECO:0000256" key="11">
    <source>
        <dbReference type="ARBA" id="ARBA00022982"/>
    </source>
</evidence>
<dbReference type="EC" id="7.1.1.2" evidence="4 18"/>
<dbReference type="GO" id="GO:0008137">
    <property type="term" value="F:NADH dehydrogenase (ubiquinone) activity"/>
    <property type="evidence" value="ECO:0007669"/>
    <property type="project" value="UniProtKB-EC"/>
</dbReference>
<dbReference type="PRINTS" id="PR01436">
    <property type="entry name" value="NADHDHGNASE2"/>
</dbReference>
<comment type="function">
    <text evidence="1">Core subunit of the mitochondrial membrane respiratory chain NADH dehydrogenase (Complex I) that is believed to belong to the minimal assembly required for catalysis. Complex I functions in the transfer of electrons from NADH to the respiratory chain. The immediate electron acceptor for the enzyme is believed to be ubiquinone.</text>
</comment>
<dbReference type="InterPro" id="IPR050175">
    <property type="entry name" value="Complex_I_Subunit_2"/>
</dbReference>
<dbReference type="AlphaFoldDB" id="A0A0U1V059"/>
<keyword evidence="13 18" id="KW-0520">NAD</keyword>
<protein>
    <recommendedName>
        <fullName evidence="5 18">NADH-ubiquinone oxidoreductase chain 2</fullName>
        <ecNumber evidence="4 18">7.1.1.2</ecNumber>
    </recommendedName>
</protein>
<keyword evidence="10 18" id="KW-1278">Translocase</keyword>
<sequence>MKKSAWLFIITMMMSTMITLSSNNWISMWMGLEINMMSFIPIILNKSNKSSAEAAMIYFLIQSLSSMILMIMVLISMMKYSMSNNMIKLMITSSILMKLGAAPFHIWVPEMMSKISWYKGMLLMTWQKLAPLMMISNIYASSTIINLSTIWSVIIGSIGGINQSSLRKLMGYSSINHLGWMIAINKSLNLWLMYFIIYSVMDMMICQMFSNMKIYFTNQMSSMNMNNNEKISLSIMMLSMGGLPPFIGFMPKWLVIQNMINSKEIIICVIMVMCSLITLMFYMRVMMYMFMTYNTLIKWNVINYNKLYLMIMTAMNLSLPMIMFMKLI</sequence>
<keyword evidence="11 18" id="KW-0249">Electron transport</keyword>
<feature type="domain" description="NADH:quinone oxidoreductase/Mrp antiporter transmembrane" evidence="19">
    <location>
        <begin position="22"/>
        <end position="278"/>
    </location>
</feature>
<keyword evidence="7 18" id="KW-0679">Respiratory chain</keyword>
<evidence type="ECO:0000256" key="14">
    <source>
        <dbReference type="ARBA" id="ARBA00023075"/>
    </source>
</evidence>
<evidence type="ECO:0000256" key="3">
    <source>
        <dbReference type="ARBA" id="ARBA00007012"/>
    </source>
</evidence>
<evidence type="ECO:0000256" key="16">
    <source>
        <dbReference type="ARBA" id="ARBA00023136"/>
    </source>
</evidence>
<dbReference type="Pfam" id="PF00361">
    <property type="entry name" value="Proton_antipo_M"/>
    <property type="match status" value="1"/>
</dbReference>
<feature type="transmembrane region" description="Helical" evidence="18">
    <location>
        <begin position="265"/>
        <end position="287"/>
    </location>
</feature>
<evidence type="ECO:0000256" key="10">
    <source>
        <dbReference type="ARBA" id="ARBA00022967"/>
    </source>
</evidence>
<keyword evidence="14 18" id="KW-0830">Ubiquinone</keyword>
<evidence type="ECO:0000256" key="8">
    <source>
        <dbReference type="ARBA" id="ARBA00022692"/>
    </source>
</evidence>
<feature type="transmembrane region" description="Helical" evidence="18">
    <location>
        <begin position="7"/>
        <end position="26"/>
    </location>
</feature>
<dbReference type="GO" id="GO:0006120">
    <property type="term" value="P:mitochondrial electron transport, NADH to ubiquinone"/>
    <property type="evidence" value="ECO:0007669"/>
    <property type="project" value="InterPro"/>
</dbReference>
<dbReference type="EMBL" id="KJ507135">
    <property type="protein sequence ID" value="AIC83232.1"/>
    <property type="molecule type" value="Genomic_DNA"/>
</dbReference>
<evidence type="ECO:0000256" key="2">
    <source>
        <dbReference type="ARBA" id="ARBA00004448"/>
    </source>
</evidence>
<dbReference type="GO" id="GO:0005743">
    <property type="term" value="C:mitochondrial inner membrane"/>
    <property type="evidence" value="ECO:0007669"/>
    <property type="project" value="UniProtKB-SubCell"/>
</dbReference>
<feature type="transmembrane region" description="Helical" evidence="18">
    <location>
        <begin position="191"/>
        <end position="211"/>
    </location>
</feature>
<comment type="catalytic activity">
    <reaction evidence="17 18">
        <text>a ubiquinone + NADH + 5 H(+)(in) = a ubiquinol + NAD(+) + 4 H(+)(out)</text>
        <dbReference type="Rhea" id="RHEA:29091"/>
        <dbReference type="Rhea" id="RHEA-COMP:9565"/>
        <dbReference type="Rhea" id="RHEA-COMP:9566"/>
        <dbReference type="ChEBI" id="CHEBI:15378"/>
        <dbReference type="ChEBI" id="CHEBI:16389"/>
        <dbReference type="ChEBI" id="CHEBI:17976"/>
        <dbReference type="ChEBI" id="CHEBI:57540"/>
        <dbReference type="ChEBI" id="CHEBI:57945"/>
        <dbReference type="EC" id="7.1.1.2"/>
    </reaction>
</comment>
<evidence type="ECO:0000256" key="7">
    <source>
        <dbReference type="ARBA" id="ARBA00022660"/>
    </source>
</evidence>
<evidence type="ECO:0000256" key="13">
    <source>
        <dbReference type="ARBA" id="ARBA00023027"/>
    </source>
</evidence>
<evidence type="ECO:0000256" key="18">
    <source>
        <dbReference type="RuleBase" id="RU003403"/>
    </source>
</evidence>
<organism evidence="20">
    <name type="scientific">Dolycoris baccarum</name>
    <name type="common">Sloe bug</name>
    <name type="synonym">Hairy shield bug</name>
    <dbReference type="NCBI Taxonomy" id="387771"/>
    <lineage>
        <taxon>Eukaryota</taxon>
        <taxon>Metazoa</taxon>
        <taxon>Ecdysozoa</taxon>
        <taxon>Arthropoda</taxon>
        <taxon>Hexapoda</taxon>
        <taxon>Insecta</taxon>
        <taxon>Pterygota</taxon>
        <taxon>Neoptera</taxon>
        <taxon>Paraneoptera</taxon>
        <taxon>Hemiptera</taxon>
        <taxon>Heteroptera</taxon>
        <taxon>Panheteroptera</taxon>
        <taxon>Pentatomomorpha</taxon>
        <taxon>Pentatomoidea</taxon>
        <taxon>Pentatomidae</taxon>
        <taxon>Pentatominae</taxon>
        <taxon>Dolycoris</taxon>
    </lineage>
</organism>
<evidence type="ECO:0000256" key="15">
    <source>
        <dbReference type="ARBA" id="ARBA00023128"/>
    </source>
</evidence>
<evidence type="ECO:0000256" key="17">
    <source>
        <dbReference type="ARBA" id="ARBA00049551"/>
    </source>
</evidence>
<feature type="transmembrane region" description="Helical" evidence="18">
    <location>
        <begin position="307"/>
        <end position="325"/>
    </location>
</feature>
<feature type="transmembrane region" description="Helical" evidence="18">
    <location>
        <begin position="55"/>
        <end position="77"/>
    </location>
</feature>
<keyword evidence="9 18" id="KW-0999">Mitochondrion inner membrane</keyword>
<proteinExistence type="inferred from homology"/>
<comment type="subcellular location">
    <subcellularLocation>
        <location evidence="2 18">Mitochondrion inner membrane</location>
        <topology evidence="2 18">Multi-pass membrane protein</topology>
    </subcellularLocation>
</comment>
<evidence type="ECO:0000256" key="12">
    <source>
        <dbReference type="ARBA" id="ARBA00022989"/>
    </source>
</evidence>
<comment type="function">
    <text evidence="18">Core subunit of the mitochondrial membrane respiratory chain NADH dehydrogenase (Complex I) which catalyzes electron transfer from NADH through the respiratory chain, using ubiquinone as an electron acceptor. Essential for the catalytic activity and assembly of complex I.</text>
</comment>
<accession>A0A0U1V059</accession>
<evidence type="ECO:0000256" key="6">
    <source>
        <dbReference type="ARBA" id="ARBA00022448"/>
    </source>
</evidence>
<name>A0A0U1V059_DOLBA</name>
<evidence type="ECO:0000259" key="19">
    <source>
        <dbReference type="Pfam" id="PF00361"/>
    </source>
</evidence>